<reference evidence="6" key="1">
    <citation type="submission" date="2018-05" db="EMBL/GenBank/DDBJ databases">
        <authorList>
            <person name="Lanie J.A."/>
            <person name="Ng W.-L."/>
            <person name="Kazmierczak K.M."/>
            <person name="Andrzejewski T.M."/>
            <person name="Davidsen T.M."/>
            <person name="Wayne K.J."/>
            <person name="Tettelin H."/>
            <person name="Glass J.I."/>
            <person name="Rusch D."/>
            <person name="Podicherti R."/>
            <person name="Tsui H.-C.T."/>
            <person name="Winkler M.E."/>
        </authorList>
    </citation>
    <scope>NUCLEOTIDE SEQUENCE</scope>
</reference>
<comment type="similarity">
    <text evidence="1">Belongs to the fructosamine kinase family.</text>
</comment>
<evidence type="ECO:0000256" key="5">
    <source>
        <dbReference type="ARBA" id="ARBA00022840"/>
    </source>
</evidence>
<evidence type="ECO:0000256" key="2">
    <source>
        <dbReference type="ARBA" id="ARBA00022679"/>
    </source>
</evidence>
<dbReference type="GO" id="GO:0005524">
    <property type="term" value="F:ATP binding"/>
    <property type="evidence" value="ECO:0007669"/>
    <property type="project" value="UniProtKB-KW"/>
</dbReference>
<organism evidence="6">
    <name type="scientific">marine metagenome</name>
    <dbReference type="NCBI Taxonomy" id="408172"/>
    <lineage>
        <taxon>unclassified sequences</taxon>
        <taxon>metagenomes</taxon>
        <taxon>ecological metagenomes</taxon>
    </lineage>
</organism>
<dbReference type="Gene3D" id="3.30.200.20">
    <property type="entry name" value="Phosphorylase Kinase, domain 1"/>
    <property type="match status" value="1"/>
</dbReference>
<dbReference type="InterPro" id="IPR011009">
    <property type="entry name" value="Kinase-like_dom_sf"/>
</dbReference>
<name>A0A381ZBM6_9ZZZZ</name>
<protein>
    <recommendedName>
        <fullName evidence="7">Protein kinase domain-containing protein</fullName>
    </recommendedName>
</protein>
<sequence>MWDEIVEQISAATGVAFRLGDARPVGGGCINEAYRLDGNGGPFFAKLNHADKLEMFEAEVDGLRDIAATETIRVPHPVCHGISNGQAYLVLEHIELGDGGSQSELGRCLAKLHAVLQPNFGWRRDNTIGSTPQPNPSGDDWVTFLREHRLGFQCRLAKRNALRLDGADDLLGQLDGFFAGYEPRPSLLHGDLWNGNIAFGPCGEPVIFDPATYCGDREAEFGLTEMFGGFGNDFWSAYEAEWPLDPGYPTRKLLYRLYHTLNHYNIFGGGYGSAAEGIVSRLLRAL</sequence>
<evidence type="ECO:0000313" key="6">
    <source>
        <dbReference type="EMBL" id="SVA86514.1"/>
    </source>
</evidence>
<dbReference type="InterPro" id="IPR016477">
    <property type="entry name" value="Fructo-/Ketosamine-3-kinase"/>
</dbReference>
<gene>
    <name evidence="6" type="ORF">METZ01_LOCUS139368</name>
</gene>
<keyword evidence="4" id="KW-0418">Kinase</keyword>
<dbReference type="AlphaFoldDB" id="A0A381ZBM6"/>
<dbReference type="PANTHER" id="PTHR12149:SF8">
    <property type="entry name" value="PROTEIN-RIBULOSAMINE 3-KINASE"/>
    <property type="match status" value="1"/>
</dbReference>
<dbReference type="FunFam" id="3.30.200.20:FF:000264">
    <property type="entry name" value="Protein-ribulosamine 3-kinase, chloroplastic"/>
    <property type="match status" value="1"/>
</dbReference>
<dbReference type="Gene3D" id="3.90.1200.10">
    <property type="match status" value="1"/>
</dbReference>
<dbReference type="EMBL" id="UINC01020649">
    <property type="protein sequence ID" value="SVA86514.1"/>
    <property type="molecule type" value="Genomic_DNA"/>
</dbReference>
<dbReference type="PANTHER" id="PTHR12149">
    <property type="entry name" value="FRUCTOSAMINE 3 KINASE-RELATED PROTEIN"/>
    <property type="match status" value="1"/>
</dbReference>
<keyword evidence="3" id="KW-0547">Nucleotide-binding</keyword>
<dbReference type="PIRSF" id="PIRSF006221">
    <property type="entry name" value="Ketosamine-3-kinase"/>
    <property type="match status" value="1"/>
</dbReference>
<evidence type="ECO:0000256" key="1">
    <source>
        <dbReference type="ARBA" id="ARBA00009460"/>
    </source>
</evidence>
<evidence type="ECO:0008006" key="7">
    <source>
        <dbReference type="Google" id="ProtNLM"/>
    </source>
</evidence>
<evidence type="ECO:0000256" key="3">
    <source>
        <dbReference type="ARBA" id="ARBA00022741"/>
    </source>
</evidence>
<dbReference type="Pfam" id="PF03881">
    <property type="entry name" value="Fructosamin_kin"/>
    <property type="match status" value="1"/>
</dbReference>
<keyword evidence="5" id="KW-0067">ATP-binding</keyword>
<dbReference type="GO" id="GO:0005737">
    <property type="term" value="C:cytoplasm"/>
    <property type="evidence" value="ECO:0007669"/>
    <property type="project" value="UniProtKB-ARBA"/>
</dbReference>
<accession>A0A381ZBM6</accession>
<proteinExistence type="inferred from homology"/>
<dbReference type="SUPFAM" id="SSF56112">
    <property type="entry name" value="Protein kinase-like (PK-like)"/>
    <property type="match status" value="1"/>
</dbReference>
<dbReference type="GO" id="GO:0016301">
    <property type="term" value="F:kinase activity"/>
    <property type="evidence" value="ECO:0007669"/>
    <property type="project" value="UniProtKB-KW"/>
</dbReference>
<keyword evidence="2" id="KW-0808">Transferase</keyword>
<evidence type="ECO:0000256" key="4">
    <source>
        <dbReference type="ARBA" id="ARBA00022777"/>
    </source>
</evidence>